<dbReference type="AlphaFoldDB" id="A0A5A7UN49"/>
<dbReference type="PANTHER" id="PTHR48258">
    <property type="entry name" value="DUF4218 DOMAIN-CONTAINING PROTEIN-RELATED"/>
    <property type="match status" value="1"/>
</dbReference>
<accession>A0A5A7UN49</accession>
<dbReference type="OrthoDB" id="1071869at2759"/>
<feature type="domain" description="DUF4216" evidence="1">
    <location>
        <begin position="26"/>
        <end position="97"/>
    </location>
</feature>
<organism evidence="2 4">
    <name type="scientific">Cucumis melo var. makuwa</name>
    <name type="common">Oriental melon</name>
    <dbReference type="NCBI Taxonomy" id="1194695"/>
    <lineage>
        <taxon>Eukaryota</taxon>
        <taxon>Viridiplantae</taxon>
        <taxon>Streptophyta</taxon>
        <taxon>Embryophyta</taxon>
        <taxon>Tracheophyta</taxon>
        <taxon>Spermatophyta</taxon>
        <taxon>Magnoliopsida</taxon>
        <taxon>eudicotyledons</taxon>
        <taxon>Gunneridae</taxon>
        <taxon>Pentapetalae</taxon>
        <taxon>rosids</taxon>
        <taxon>fabids</taxon>
        <taxon>Cucurbitales</taxon>
        <taxon>Cucurbitaceae</taxon>
        <taxon>Benincaseae</taxon>
        <taxon>Cucumis</taxon>
    </lineage>
</organism>
<evidence type="ECO:0000313" key="4">
    <source>
        <dbReference type="Proteomes" id="UP000321393"/>
    </source>
</evidence>
<dbReference type="InterPro" id="IPR025312">
    <property type="entry name" value="DUF4216"/>
</dbReference>
<evidence type="ECO:0000313" key="5">
    <source>
        <dbReference type="Proteomes" id="UP000321947"/>
    </source>
</evidence>
<evidence type="ECO:0000313" key="2">
    <source>
        <dbReference type="EMBL" id="KAA0056490.1"/>
    </source>
</evidence>
<dbReference type="Proteomes" id="UP000321393">
    <property type="component" value="Unassembled WGS sequence"/>
</dbReference>
<sequence length="173" mass="19947">MVIGESDTSGSGDNNFYGVLDEVLHVKYPMRRSVWLFKCRWYDTNVNKSQRTLVELGCKSINTSHFLFAKELVILAMEAQQVFYLDDPKNGSNWKVVNVVQNKRRRDVPEVDDVGNKQLNILEIVVGHRVDEHIEDDTLCRTDIDPTIFERLIVCHITNDFIDDGDEELSNES</sequence>
<dbReference type="PANTHER" id="PTHR48258:SF6">
    <property type="entry name" value="LEUCINE-RICH REPEAT DOMAIN, L DOMAIN-CONTAINING PROTEIN"/>
    <property type="match status" value="1"/>
</dbReference>
<dbReference type="EMBL" id="SSTE01007511">
    <property type="protein sequence ID" value="KAA0056490.1"/>
    <property type="molecule type" value="Genomic_DNA"/>
</dbReference>
<proteinExistence type="predicted"/>
<gene>
    <name evidence="3" type="ORF">E5676_scaffold120G001490</name>
    <name evidence="2" type="ORF">E6C27_scaffold186G002690</name>
</gene>
<dbReference type="Pfam" id="PF13952">
    <property type="entry name" value="DUF4216"/>
    <property type="match status" value="1"/>
</dbReference>
<evidence type="ECO:0000313" key="3">
    <source>
        <dbReference type="EMBL" id="TYK29033.1"/>
    </source>
</evidence>
<dbReference type="EMBL" id="SSTD01001877">
    <property type="protein sequence ID" value="TYK29033.1"/>
    <property type="molecule type" value="Genomic_DNA"/>
</dbReference>
<comment type="caution">
    <text evidence="2">The sequence shown here is derived from an EMBL/GenBank/DDBJ whole genome shotgun (WGS) entry which is preliminary data.</text>
</comment>
<name>A0A5A7UN49_CUCMM</name>
<evidence type="ECO:0000259" key="1">
    <source>
        <dbReference type="Pfam" id="PF13952"/>
    </source>
</evidence>
<reference evidence="4 5" key="1">
    <citation type="submission" date="2019-08" db="EMBL/GenBank/DDBJ databases">
        <title>Draft genome sequences of two oriental melons (Cucumis melo L. var makuwa).</title>
        <authorList>
            <person name="Kwon S.-Y."/>
        </authorList>
    </citation>
    <scope>NUCLEOTIDE SEQUENCE [LARGE SCALE GENOMIC DNA]</scope>
    <source>
        <strain evidence="5">cv. Chang Bougi</strain>
        <strain evidence="4">cv. SW 3</strain>
        <tissue evidence="2">Leaf</tissue>
    </source>
</reference>
<dbReference type="Proteomes" id="UP000321947">
    <property type="component" value="Unassembled WGS sequence"/>
</dbReference>
<protein>
    <submittedName>
        <fullName evidence="2">Acidic leucine-rich nuclear phosphoprotein 32 family member A-like</fullName>
    </submittedName>
</protein>